<keyword evidence="2" id="KW-1185">Reference proteome</keyword>
<dbReference type="AlphaFoldDB" id="A0A8J6K9W6"/>
<gene>
    <name evidence="1" type="ORF">GDO78_010066</name>
</gene>
<comment type="caution">
    <text evidence="1">The sequence shown here is derived from an EMBL/GenBank/DDBJ whole genome shotgun (WGS) entry which is preliminary data.</text>
</comment>
<organism evidence="1 2">
    <name type="scientific">Eleutherodactylus coqui</name>
    <name type="common">Puerto Rican coqui</name>
    <dbReference type="NCBI Taxonomy" id="57060"/>
    <lineage>
        <taxon>Eukaryota</taxon>
        <taxon>Metazoa</taxon>
        <taxon>Chordata</taxon>
        <taxon>Craniata</taxon>
        <taxon>Vertebrata</taxon>
        <taxon>Euteleostomi</taxon>
        <taxon>Amphibia</taxon>
        <taxon>Batrachia</taxon>
        <taxon>Anura</taxon>
        <taxon>Neobatrachia</taxon>
        <taxon>Hyloidea</taxon>
        <taxon>Eleutherodactylidae</taxon>
        <taxon>Eleutherodactylinae</taxon>
        <taxon>Eleutherodactylus</taxon>
        <taxon>Eleutherodactylus</taxon>
    </lineage>
</organism>
<accession>A0A8J6K9W6</accession>
<evidence type="ECO:0000313" key="2">
    <source>
        <dbReference type="Proteomes" id="UP000770717"/>
    </source>
</evidence>
<dbReference type="EMBL" id="WNTK01000005">
    <property type="protein sequence ID" value="KAG9484491.1"/>
    <property type="molecule type" value="Genomic_DNA"/>
</dbReference>
<name>A0A8J6K9W6_ELECQ</name>
<evidence type="ECO:0000313" key="1">
    <source>
        <dbReference type="EMBL" id="KAG9484491.1"/>
    </source>
</evidence>
<protein>
    <submittedName>
        <fullName evidence="1">Uncharacterized protein</fullName>
    </submittedName>
</protein>
<proteinExistence type="predicted"/>
<sequence length="94" mass="9887">MTDKISIDNQRILGATVAMPAEESESTDYSAAACVIAALLPLNSTRGVPVPPTWAAVSWSVPPASSAGYSDIYVIVVSQSSHPHQHHQSVISKS</sequence>
<dbReference type="Proteomes" id="UP000770717">
    <property type="component" value="Unassembled WGS sequence"/>
</dbReference>
<reference evidence="1" key="1">
    <citation type="thesis" date="2020" institute="ProQuest LLC" country="789 East Eisenhower Parkway, Ann Arbor, MI, USA">
        <title>Comparative Genomics and Chromosome Evolution.</title>
        <authorList>
            <person name="Mudd A.B."/>
        </authorList>
    </citation>
    <scope>NUCLEOTIDE SEQUENCE</scope>
    <source>
        <strain evidence="1">HN-11 Male</strain>
        <tissue evidence="1">Kidney and liver</tissue>
    </source>
</reference>